<evidence type="ECO:0000256" key="9">
    <source>
        <dbReference type="HAMAP-Rule" id="MF_00009"/>
    </source>
</evidence>
<keyword evidence="8 9" id="KW-0862">Zinc</keyword>
<reference evidence="11" key="1">
    <citation type="submission" date="2016-10" db="EMBL/GenBank/DDBJ databases">
        <authorList>
            <person name="Varghese N."/>
            <person name="Submissions S."/>
        </authorList>
    </citation>
    <scope>NUCLEOTIDE SEQUENCE [LARGE SCALE GENOMIC DNA]</scope>
    <source>
        <strain evidence="11">S1b</strain>
    </source>
</reference>
<keyword evidence="5 9" id="KW-0479">Metal-binding</keyword>
<feature type="binding site" evidence="9">
    <location>
        <position position="141"/>
    </location>
    <ligand>
        <name>Zn(2+)</name>
        <dbReference type="ChEBI" id="CHEBI:29105"/>
        <note>catalytic</note>
    </ligand>
</feature>
<evidence type="ECO:0000256" key="6">
    <source>
        <dbReference type="ARBA" id="ARBA00022759"/>
    </source>
</evidence>
<comment type="similarity">
    <text evidence="1 9">Belongs to the endoribonuclease YbeY family.</text>
</comment>
<evidence type="ECO:0000313" key="11">
    <source>
        <dbReference type="Proteomes" id="UP000182471"/>
    </source>
</evidence>
<dbReference type="PROSITE" id="PS01306">
    <property type="entry name" value="UPF0054"/>
    <property type="match status" value="1"/>
</dbReference>
<evidence type="ECO:0000256" key="8">
    <source>
        <dbReference type="ARBA" id="ARBA00022833"/>
    </source>
</evidence>
<dbReference type="EC" id="3.1.-.-" evidence="9"/>
<dbReference type="NCBIfam" id="TIGR00043">
    <property type="entry name" value="rRNA maturation RNase YbeY"/>
    <property type="match status" value="1"/>
</dbReference>
<dbReference type="PANTHER" id="PTHR46986">
    <property type="entry name" value="ENDORIBONUCLEASE YBEY, CHLOROPLASTIC"/>
    <property type="match status" value="1"/>
</dbReference>
<dbReference type="EMBL" id="FOGW01000005">
    <property type="protein sequence ID" value="SER53710.1"/>
    <property type="molecule type" value="Genomic_DNA"/>
</dbReference>
<comment type="function">
    <text evidence="9">Single strand-specific metallo-endoribonuclease involved in late-stage 70S ribosome quality control and in maturation of the 3' terminus of the 16S rRNA.</text>
</comment>
<evidence type="ECO:0000256" key="3">
    <source>
        <dbReference type="ARBA" id="ARBA00022552"/>
    </source>
</evidence>
<keyword evidence="2 9" id="KW-0690">Ribosome biogenesis</keyword>
<evidence type="ECO:0000256" key="5">
    <source>
        <dbReference type="ARBA" id="ARBA00022723"/>
    </source>
</evidence>
<keyword evidence="6 9" id="KW-0255">Endonuclease</keyword>
<proteinExistence type="inferred from homology"/>
<dbReference type="Pfam" id="PF02130">
    <property type="entry name" value="YbeY"/>
    <property type="match status" value="1"/>
</dbReference>
<keyword evidence="11" id="KW-1185">Reference proteome</keyword>
<evidence type="ECO:0000256" key="1">
    <source>
        <dbReference type="ARBA" id="ARBA00010875"/>
    </source>
</evidence>
<dbReference type="RefSeq" id="WP_022747841.1">
    <property type="nucleotide sequence ID" value="NZ_FOGW01000005.1"/>
</dbReference>
<organism evidence="10 11">
    <name type="scientific">Lachnobacterium bovis</name>
    <dbReference type="NCBI Taxonomy" id="140626"/>
    <lineage>
        <taxon>Bacteria</taxon>
        <taxon>Bacillati</taxon>
        <taxon>Bacillota</taxon>
        <taxon>Clostridia</taxon>
        <taxon>Lachnospirales</taxon>
        <taxon>Lachnospiraceae</taxon>
        <taxon>Lachnobacterium</taxon>
    </lineage>
</organism>
<evidence type="ECO:0000256" key="7">
    <source>
        <dbReference type="ARBA" id="ARBA00022801"/>
    </source>
</evidence>
<keyword evidence="4 9" id="KW-0540">Nuclease</keyword>
<keyword evidence="3 9" id="KW-0698">rRNA processing</keyword>
<evidence type="ECO:0000256" key="2">
    <source>
        <dbReference type="ARBA" id="ARBA00022517"/>
    </source>
</evidence>
<feature type="binding site" evidence="9">
    <location>
        <position position="135"/>
    </location>
    <ligand>
        <name>Zn(2+)</name>
        <dbReference type="ChEBI" id="CHEBI:29105"/>
        <note>catalytic</note>
    </ligand>
</feature>
<evidence type="ECO:0000256" key="4">
    <source>
        <dbReference type="ARBA" id="ARBA00022722"/>
    </source>
</evidence>
<name>A0A1H9PZY8_9FIRM</name>
<dbReference type="GO" id="GO:0005737">
    <property type="term" value="C:cytoplasm"/>
    <property type="evidence" value="ECO:0007669"/>
    <property type="project" value="UniProtKB-SubCell"/>
</dbReference>
<dbReference type="GO" id="GO:0008270">
    <property type="term" value="F:zinc ion binding"/>
    <property type="evidence" value="ECO:0007669"/>
    <property type="project" value="UniProtKB-UniRule"/>
</dbReference>
<dbReference type="InterPro" id="IPR020549">
    <property type="entry name" value="YbeY_CS"/>
</dbReference>
<comment type="subcellular location">
    <subcellularLocation>
        <location evidence="9">Cytoplasm</location>
    </subcellularLocation>
</comment>
<dbReference type="InterPro" id="IPR002036">
    <property type="entry name" value="YbeY"/>
</dbReference>
<dbReference type="InterPro" id="IPR023091">
    <property type="entry name" value="MetalPrtase_cat_dom_sf_prd"/>
</dbReference>
<dbReference type="GO" id="GO:0004222">
    <property type="term" value="F:metalloendopeptidase activity"/>
    <property type="evidence" value="ECO:0007669"/>
    <property type="project" value="InterPro"/>
</dbReference>
<protein>
    <recommendedName>
        <fullName evidence="9">Endoribonuclease YbeY</fullName>
        <ecNumber evidence="9">3.1.-.-</ecNumber>
    </recommendedName>
</protein>
<dbReference type="HAMAP" id="MF_00009">
    <property type="entry name" value="Endoribonucl_YbeY"/>
    <property type="match status" value="1"/>
</dbReference>
<feature type="binding site" evidence="9">
    <location>
        <position position="131"/>
    </location>
    <ligand>
        <name>Zn(2+)</name>
        <dbReference type="ChEBI" id="CHEBI:29105"/>
        <note>catalytic</note>
    </ligand>
</feature>
<evidence type="ECO:0000313" key="10">
    <source>
        <dbReference type="EMBL" id="SER53710.1"/>
    </source>
</evidence>
<gene>
    <name evidence="9" type="primary">ybeY</name>
    <name evidence="10" type="ORF">SAMN02910429_00391</name>
</gene>
<accession>A0A1H9PZY8</accession>
<dbReference type="Gene3D" id="3.40.390.30">
    <property type="entry name" value="Metalloproteases ('zincins'), catalytic domain"/>
    <property type="match status" value="1"/>
</dbReference>
<dbReference type="GO" id="GO:0004521">
    <property type="term" value="F:RNA endonuclease activity"/>
    <property type="evidence" value="ECO:0007669"/>
    <property type="project" value="UniProtKB-UniRule"/>
</dbReference>
<comment type="cofactor">
    <cofactor evidence="9">
        <name>Zn(2+)</name>
        <dbReference type="ChEBI" id="CHEBI:29105"/>
    </cofactor>
    <text evidence="9">Binds 1 zinc ion.</text>
</comment>
<dbReference type="PANTHER" id="PTHR46986:SF1">
    <property type="entry name" value="ENDORIBONUCLEASE YBEY, CHLOROPLASTIC"/>
    <property type="match status" value="1"/>
</dbReference>
<keyword evidence="7 9" id="KW-0378">Hydrolase</keyword>
<sequence>MIFELEEMCEIPFEFDYSELAQKVIKGCLEYINFPFEAEVNLTLTNNEEIHKINLEHREIDRPTDVLSFPMLDYEKPGDFSFLEEGNFDAYDYDTDAVILGDIVISYEKVLEQANEYGHSIQREFAFLICHSMLHLFGYDHMEDEERKEMERQQRIIMEKLNILR</sequence>
<dbReference type="AlphaFoldDB" id="A0A1H9PZY8"/>
<dbReference type="SUPFAM" id="SSF55486">
    <property type="entry name" value="Metalloproteases ('zincins'), catalytic domain"/>
    <property type="match status" value="1"/>
</dbReference>
<keyword evidence="9" id="KW-0963">Cytoplasm</keyword>
<dbReference type="GO" id="GO:0006364">
    <property type="term" value="P:rRNA processing"/>
    <property type="evidence" value="ECO:0007669"/>
    <property type="project" value="UniProtKB-UniRule"/>
</dbReference>
<dbReference type="Proteomes" id="UP000182471">
    <property type="component" value="Unassembled WGS sequence"/>
</dbReference>